<dbReference type="AlphaFoldDB" id="A0A7T5ENQ0"/>
<dbReference type="GO" id="GO:0016787">
    <property type="term" value="F:hydrolase activity"/>
    <property type="evidence" value="ECO:0007669"/>
    <property type="project" value="UniProtKB-KW"/>
</dbReference>
<dbReference type="RefSeq" id="WP_198829489.1">
    <property type="nucleotide sequence ID" value="NZ_CP066308.1"/>
</dbReference>
<organism evidence="3 5">
    <name type="scientific">Brevibacillus composti</name>
    <dbReference type="NCBI Taxonomy" id="2796470"/>
    <lineage>
        <taxon>Bacteria</taxon>
        <taxon>Bacillati</taxon>
        <taxon>Bacillota</taxon>
        <taxon>Bacilli</taxon>
        <taxon>Bacillales</taxon>
        <taxon>Paenibacillaceae</taxon>
        <taxon>Brevibacillus</taxon>
    </lineage>
</organism>
<dbReference type="SUPFAM" id="SSF53474">
    <property type="entry name" value="alpha/beta-Hydrolases"/>
    <property type="match status" value="1"/>
</dbReference>
<reference evidence="4" key="2">
    <citation type="submission" date="2021-04" db="EMBL/GenBank/DDBJ databases">
        <title>Brevibacillus composti FJAT-54423, complete genome.</title>
        <authorList>
            <person name="Tang R."/>
        </authorList>
    </citation>
    <scope>NUCLEOTIDE SEQUENCE</scope>
    <source>
        <strain evidence="4">FJAT-54424</strain>
    </source>
</reference>
<evidence type="ECO:0000313" key="4">
    <source>
        <dbReference type="EMBL" id="QUO43005.1"/>
    </source>
</evidence>
<dbReference type="PRINTS" id="PR00412">
    <property type="entry name" value="EPOXHYDRLASE"/>
</dbReference>
<dbReference type="Gene3D" id="3.40.50.1820">
    <property type="entry name" value="alpha/beta hydrolase"/>
    <property type="match status" value="1"/>
</dbReference>
<dbReference type="PANTHER" id="PTHR43798">
    <property type="entry name" value="MONOACYLGLYCEROL LIPASE"/>
    <property type="match status" value="1"/>
</dbReference>
<evidence type="ECO:0000259" key="2">
    <source>
        <dbReference type="Pfam" id="PF00561"/>
    </source>
</evidence>
<dbReference type="InterPro" id="IPR050266">
    <property type="entry name" value="AB_hydrolase_sf"/>
</dbReference>
<dbReference type="Proteomes" id="UP000677234">
    <property type="component" value="Chromosome"/>
</dbReference>
<dbReference type="KEGG" id="bcop:JD108_08995"/>
<evidence type="ECO:0000313" key="3">
    <source>
        <dbReference type="EMBL" id="QQE75979.1"/>
    </source>
</evidence>
<accession>A0A7T5ENQ0</accession>
<dbReference type="Proteomes" id="UP000595847">
    <property type="component" value="Chromosome"/>
</dbReference>
<sequence>MAKGAISLRYVLEGTGHDVVLIHGLGQRLEDWDVQKEALVNNGYRVLTFDLRGHGESEWTAEEVNIRTYAHDLNRLLCQLSIDRAHLVGLSMGGAIAQMFYRDFPEKVQTLVLAATFSYFPENMKQSSLESRLSYIDQGKMEELAELIARRSFTENAPIELIENMKKTIADNHLAAYRGSMIASINADSREYLAEIEVPVLIIVGEGDLTTPLACSQYLHQHIKNSRLVVIPEARHMLTQERPDSFNRELLQFLREMRER</sequence>
<gene>
    <name evidence="3" type="ORF">JD108_08995</name>
    <name evidence="4" type="ORF">KDJ56_08675</name>
</gene>
<dbReference type="EMBL" id="CP066308">
    <property type="protein sequence ID" value="QQE75979.1"/>
    <property type="molecule type" value="Genomic_DNA"/>
</dbReference>
<keyword evidence="6" id="KW-1185">Reference proteome</keyword>
<dbReference type="PRINTS" id="PR00111">
    <property type="entry name" value="ABHYDROLASE"/>
</dbReference>
<dbReference type="Pfam" id="PF00561">
    <property type="entry name" value="Abhydrolase_1"/>
    <property type="match status" value="1"/>
</dbReference>
<dbReference type="EMBL" id="CP073708">
    <property type="protein sequence ID" value="QUO43005.1"/>
    <property type="molecule type" value="Genomic_DNA"/>
</dbReference>
<dbReference type="PANTHER" id="PTHR43798:SF31">
    <property type="entry name" value="AB HYDROLASE SUPERFAMILY PROTEIN YCLE"/>
    <property type="match status" value="1"/>
</dbReference>
<dbReference type="InterPro" id="IPR000639">
    <property type="entry name" value="Epox_hydrolase-like"/>
</dbReference>
<keyword evidence="1 3" id="KW-0378">Hydrolase</keyword>
<evidence type="ECO:0000313" key="5">
    <source>
        <dbReference type="Proteomes" id="UP000595847"/>
    </source>
</evidence>
<reference evidence="3 5" key="1">
    <citation type="submission" date="2020-12" db="EMBL/GenBank/DDBJ databases">
        <title>strain FJAT-54423T represents a novel species of the genus Brevibacillus.</title>
        <authorList>
            <person name="Tang R."/>
        </authorList>
    </citation>
    <scope>NUCLEOTIDE SEQUENCE [LARGE SCALE GENOMIC DNA]</scope>
    <source>
        <strain evidence="3 5">FJAT-54423</strain>
    </source>
</reference>
<dbReference type="GO" id="GO:0016020">
    <property type="term" value="C:membrane"/>
    <property type="evidence" value="ECO:0007669"/>
    <property type="project" value="TreeGrafter"/>
</dbReference>
<protein>
    <submittedName>
        <fullName evidence="3">Alpha/beta fold hydrolase</fullName>
    </submittedName>
</protein>
<name>A0A7T5ENQ0_9BACL</name>
<proteinExistence type="predicted"/>
<feature type="domain" description="AB hydrolase-1" evidence="2">
    <location>
        <begin position="19"/>
        <end position="238"/>
    </location>
</feature>
<dbReference type="InterPro" id="IPR000073">
    <property type="entry name" value="AB_hydrolase_1"/>
</dbReference>
<evidence type="ECO:0000256" key="1">
    <source>
        <dbReference type="ARBA" id="ARBA00022801"/>
    </source>
</evidence>
<dbReference type="InterPro" id="IPR029058">
    <property type="entry name" value="AB_hydrolase_fold"/>
</dbReference>
<evidence type="ECO:0000313" key="6">
    <source>
        <dbReference type="Proteomes" id="UP000677234"/>
    </source>
</evidence>